<proteinExistence type="predicted"/>
<comment type="caution">
    <text evidence="1">The sequence shown here is derived from an EMBL/GenBank/DDBJ whole genome shotgun (WGS) entry which is preliminary data.</text>
</comment>
<dbReference type="RefSeq" id="WP_304378858.1">
    <property type="nucleotide sequence ID" value="NZ_JAUOZU010000024.1"/>
</dbReference>
<accession>A0ABT8YT33</accession>
<sequence>MTDINETIDRIARLAFDNAVDPEDGSTCTSAVNKYAHDMVMEALRYAVREAFEEAARIADQYRQRETGNDSLDILSAISSYLGCGLGDENTTDEAFYKRIILGIDNHANCGIDFGRRQAFKEAAQIVENAPLAHSNTEIAAAIRAKVTP</sequence>
<reference evidence="1" key="1">
    <citation type="journal article" date="2015" name="Int. J. Syst. Evol. Microbiol.">
        <title>Rhizobium alvei sp. nov., isolated from a freshwater river.</title>
        <authorList>
            <person name="Sheu S.Y."/>
            <person name="Huang H.W."/>
            <person name="Young C.C."/>
            <person name="Chen W.M."/>
        </authorList>
    </citation>
    <scope>NUCLEOTIDE SEQUENCE</scope>
    <source>
        <strain evidence="1">TNR-22</strain>
    </source>
</reference>
<name>A0ABT8YT33_9HYPH</name>
<reference evidence="1" key="2">
    <citation type="submission" date="2023-07" db="EMBL/GenBank/DDBJ databases">
        <authorList>
            <person name="Shen H."/>
        </authorList>
    </citation>
    <scope>NUCLEOTIDE SEQUENCE</scope>
    <source>
        <strain evidence="1">TNR-22</strain>
    </source>
</reference>
<protein>
    <submittedName>
        <fullName evidence="1">Uncharacterized protein</fullName>
    </submittedName>
</protein>
<keyword evidence="2" id="KW-1185">Reference proteome</keyword>
<dbReference type="Proteomes" id="UP001174932">
    <property type="component" value="Unassembled WGS sequence"/>
</dbReference>
<gene>
    <name evidence="1" type="ORF">Q4481_23480</name>
</gene>
<evidence type="ECO:0000313" key="2">
    <source>
        <dbReference type="Proteomes" id="UP001174932"/>
    </source>
</evidence>
<dbReference type="EMBL" id="JAUOZU010000024">
    <property type="protein sequence ID" value="MDO6966928.1"/>
    <property type="molecule type" value="Genomic_DNA"/>
</dbReference>
<evidence type="ECO:0000313" key="1">
    <source>
        <dbReference type="EMBL" id="MDO6966928.1"/>
    </source>
</evidence>
<organism evidence="1 2">
    <name type="scientific">Rhizobium alvei</name>
    <dbReference type="NCBI Taxonomy" id="1132659"/>
    <lineage>
        <taxon>Bacteria</taxon>
        <taxon>Pseudomonadati</taxon>
        <taxon>Pseudomonadota</taxon>
        <taxon>Alphaproteobacteria</taxon>
        <taxon>Hyphomicrobiales</taxon>
        <taxon>Rhizobiaceae</taxon>
        <taxon>Rhizobium/Agrobacterium group</taxon>
        <taxon>Rhizobium</taxon>
    </lineage>
</organism>